<sequence length="248" mass="28294">MEDLQIGIGCMVVECLKGSKSYVPRDCFEPAAAACEYDTYLNARMTQRAMKKKCLDEEKYLASINDDLCQRGYIKNTSYWINPERHVYEAPDNHTGGKPEKIYGPVLGVVLIMCTVVVTLFIIQKRRKYHSKNREMDGYGENKHTDINVIPKSKVKNTKTFATNNSKNYSSPMPRESGIYEEQDDGIYDKMNSTREKKGNEYAENNIYNEASYPDDSNVYNTSTGTTQLSSNISCDTEYGYGKIEKME</sequence>
<evidence type="ECO:0000256" key="1">
    <source>
        <dbReference type="SAM" id="Phobius"/>
    </source>
</evidence>
<evidence type="ECO:0000313" key="2">
    <source>
        <dbReference type="EMBL" id="KAK3106328.1"/>
    </source>
</evidence>
<gene>
    <name evidence="2" type="ORF">FSP39_017765</name>
</gene>
<dbReference type="AlphaFoldDB" id="A0AA89CCU1"/>
<evidence type="ECO:0000313" key="3">
    <source>
        <dbReference type="Proteomes" id="UP001186944"/>
    </source>
</evidence>
<keyword evidence="3" id="KW-1185">Reference proteome</keyword>
<dbReference type="Proteomes" id="UP001186944">
    <property type="component" value="Unassembled WGS sequence"/>
</dbReference>
<proteinExistence type="predicted"/>
<keyword evidence="1" id="KW-1133">Transmembrane helix</keyword>
<protein>
    <submittedName>
        <fullName evidence="2">Uncharacterized protein</fullName>
    </submittedName>
</protein>
<dbReference type="EMBL" id="VSWD01000003">
    <property type="protein sequence ID" value="KAK3106328.1"/>
    <property type="molecule type" value="Genomic_DNA"/>
</dbReference>
<feature type="transmembrane region" description="Helical" evidence="1">
    <location>
        <begin position="102"/>
        <end position="123"/>
    </location>
</feature>
<keyword evidence="1" id="KW-0812">Transmembrane</keyword>
<name>A0AA89CCU1_PINIB</name>
<organism evidence="2 3">
    <name type="scientific">Pinctada imbricata</name>
    <name type="common">Atlantic pearl-oyster</name>
    <name type="synonym">Pinctada martensii</name>
    <dbReference type="NCBI Taxonomy" id="66713"/>
    <lineage>
        <taxon>Eukaryota</taxon>
        <taxon>Metazoa</taxon>
        <taxon>Spiralia</taxon>
        <taxon>Lophotrochozoa</taxon>
        <taxon>Mollusca</taxon>
        <taxon>Bivalvia</taxon>
        <taxon>Autobranchia</taxon>
        <taxon>Pteriomorphia</taxon>
        <taxon>Pterioida</taxon>
        <taxon>Pterioidea</taxon>
        <taxon>Pteriidae</taxon>
        <taxon>Pinctada</taxon>
    </lineage>
</organism>
<reference evidence="2" key="1">
    <citation type="submission" date="2019-08" db="EMBL/GenBank/DDBJ databases">
        <title>The improved chromosome-level genome for the pearl oyster Pinctada fucata martensii using PacBio sequencing and Hi-C.</title>
        <authorList>
            <person name="Zheng Z."/>
        </authorList>
    </citation>
    <scope>NUCLEOTIDE SEQUENCE</scope>
    <source>
        <strain evidence="2">ZZ-2019</strain>
        <tissue evidence="2">Adductor muscle</tissue>
    </source>
</reference>
<keyword evidence="1" id="KW-0472">Membrane</keyword>
<comment type="caution">
    <text evidence="2">The sequence shown here is derived from an EMBL/GenBank/DDBJ whole genome shotgun (WGS) entry which is preliminary data.</text>
</comment>
<accession>A0AA89CCU1</accession>